<organism evidence="2 3">
    <name type="scientific">Crucibulum laeve</name>
    <dbReference type="NCBI Taxonomy" id="68775"/>
    <lineage>
        <taxon>Eukaryota</taxon>
        <taxon>Fungi</taxon>
        <taxon>Dikarya</taxon>
        <taxon>Basidiomycota</taxon>
        <taxon>Agaricomycotina</taxon>
        <taxon>Agaricomycetes</taxon>
        <taxon>Agaricomycetidae</taxon>
        <taxon>Agaricales</taxon>
        <taxon>Agaricineae</taxon>
        <taxon>Nidulariaceae</taxon>
        <taxon>Crucibulum</taxon>
    </lineage>
</organism>
<gene>
    <name evidence="2" type="ORF">BDQ12DRAFT_613939</name>
</gene>
<dbReference type="InterPro" id="IPR036028">
    <property type="entry name" value="SH3-like_dom_sf"/>
</dbReference>
<name>A0A5C3LN83_9AGAR</name>
<keyword evidence="3" id="KW-1185">Reference proteome</keyword>
<feature type="region of interest" description="Disordered" evidence="1">
    <location>
        <begin position="1"/>
        <end position="124"/>
    </location>
</feature>
<dbReference type="AlphaFoldDB" id="A0A5C3LN83"/>
<evidence type="ECO:0008006" key="4">
    <source>
        <dbReference type="Google" id="ProtNLM"/>
    </source>
</evidence>
<feature type="compositionally biased region" description="Polar residues" evidence="1">
    <location>
        <begin position="66"/>
        <end position="92"/>
    </location>
</feature>
<protein>
    <recommendedName>
        <fullName evidence="4">SH3 domain-containing protein</fullName>
    </recommendedName>
</protein>
<sequence length="230" mass="24733">MLNNASRFSVGSAGSGSSDQYSQYLVVHHRDSMNPEERTPMSVRPFSPSESFAFPKPPPTDGDRTSMFSGGSRPQSSITLATPKSARGSTYALSHPSLPPTPSLPTSNPFDDPAPTSPKPINGSTEFQDIETIRRPFVPTLNDELAVSIGERVKIVYLFDDGWAMVERLASLAPGDAKGKSKYVEEIGGEQGLIPIDCLRDAGEDLPTFLTNKRVSSYSQATGNDHGTAL</sequence>
<evidence type="ECO:0000313" key="3">
    <source>
        <dbReference type="Proteomes" id="UP000308652"/>
    </source>
</evidence>
<accession>A0A5C3LN83</accession>
<reference evidence="2 3" key="1">
    <citation type="journal article" date="2019" name="Nat. Ecol. Evol.">
        <title>Megaphylogeny resolves global patterns of mushroom evolution.</title>
        <authorList>
            <person name="Varga T."/>
            <person name="Krizsan K."/>
            <person name="Foldi C."/>
            <person name="Dima B."/>
            <person name="Sanchez-Garcia M."/>
            <person name="Sanchez-Ramirez S."/>
            <person name="Szollosi G.J."/>
            <person name="Szarkandi J.G."/>
            <person name="Papp V."/>
            <person name="Albert L."/>
            <person name="Andreopoulos W."/>
            <person name="Angelini C."/>
            <person name="Antonin V."/>
            <person name="Barry K.W."/>
            <person name="Bougher N.L."/>
            <person name="Buchanan P."/>
            <person name="Buyck B."/>
            <person name="Bense V."/>
            <person name="Catcheside P."/>
            <person name="Chovatia M."/>
            <person name="Cooper J."/>
            <person name="Damon W."/>
            <person name="Desjardin D."/>
            <person name="Finy P."/>
            <person name="Geml J."/>
            <person name="Haridas S."/>
            <person name="Hughes K."/>
            <person name="Justo A."/>
            <person name="Karasinski D."/>
            <person name="Kautmanova I."/>
            <person name="Kiss B."/>
            <person name="Kocsube S."/>
            <person name="Kotiranta H."/>
            <person name="LaButti K.M."/>
            <person name="Lechner B.E."/>
            <person name="Liimatainen K."/>
            <person name="Lipzen A."/>
            <person name="Lukacs Z."/>
            <person name="Mihaltcheva S."/>
            <person name="Morgado L.N."/>
            <person name="Niskanen T."/>
            <person name="Noordeloos M.E."/>
            <person name="Ohm R.A."/>
            <person name="Ortiz-Santana B."/>
            <person name="Ovrebo C."/>
            <person name="Racz N."/>
            <person name="Riley R."/>
            <person name="Savchenko A."/>
            <person name="Shiryaev A."/>
            <person name="Soop K."/>
            <person name="Spirin V."/>
            <person name="Szebenyi C."/>
            <person name="Tomsovsky M."/>
            <person name="Tulloss R.E."/>
            <person name="Uehling J."/>
            <person name="Grigoriev I.V."/>
            <person name="Vagvolgyi C."/>
            <person name="Papp T."/>
            <person name="Martin F.M."/>
            <person name="Miettinen O."/>
            <person name="Hibbett D.S."/>
            <person name="Nagy L.G."/>
        </authorList>
    </citation>
    <scope>NUCLEOTIDE SEQUENCE [LARGE SCALE GENOMIC DNA]</scope>
    <source>
        <strain evidence="2 3">CBS 166.37</strain>
    </source>
</reference>
<evidence type="ECO:0000313" key="2">
    <source>
        <dbReference type="EMBL" id="TFK34182.1"/>
    </source>
</evidence>
<dbReference type="STRING" id="68775.A0A5C3LN83"/>
<evidence type="ECO:0000256" key="1">
    <source>
        <dbReference type="SAM" id="MobiDB-lite"/>
    </source>
</evidence>
<dbReference type="OrthoDB" id="5340910at2759"/>
<dbReference type="Proteomes" id="UP000308652">
    <property type="component" value="Unassembled WGS sequence"/>
</dbReference>
<dbReference type="SUPFAM" id="SSF50044">
    <property type="entry name" value="SH3-domain"/>
    <property type="match status" value="1"/>
</dbReference>
<feature type="compositionally biased region" description="Basic and acidic residues" evidence="1">
    <location>
        <begin position="28"/>
        <end position="39"/>
    </location>
</feature>
<dbReference type="EMBL" id="ML213635">
    <property type="protein sequence ID" value="TFK34182.1"/>
    <property type="molecule type" value="Genomic_DNA"/>
</dbReference>
<proteinExistence type="predicted"/>